<reference evidence="2" key="1">
    <citation type="submission" date="2025-08" db="UniProtKB">
        <authorList>
            <consortium name="RefSeq"/>
        </authorList>
    </citation>
    <scope>IDENTIFICATION</scope>
    <source>
        <tissue evidence="2">Leaves</tissue>
    </source>
</reference>
<dbReference type="PANTHER" id="PTHR33240">
    <property type="entry name" value="OS08G0508500 PROTEIN"/>
    <property type="match status" value="1"/>
</dbReference>
<dbReference type="RefSeq" id="XP_071923143.1">
    <property type="nucleotide sequence ID" value="XM_072067042.1"/>
</dbReference>
<dbReference type="SUPFAM" id="SSF50630">
    <property type="entry name" value="Acid proteases"/>
    <property type="match status" value="1"/>
</dbReference>
<keyword evidence="1" id="KW-1185">Reference proteome</keyword>
<protein>
    <submittedName>
        <fullName evidence="2">Uncharacterized protein</fullName>
    </submittedName>
</protein>
<organism evidence="1 2">
    <name type="scientific">Coffea arabica</name>
    <name type="common">Arabian coffee</name>
    <dbReference type="NCBI Taxonomy" id="13443"/>
    <lineage>
        <taxon>Eukaryota</taxon>
        <taxon>Viridiplantae</taxon>
        <taxon>Streptophyta</taxon>
        <taxon>Embryophyta</taxon>
        <taxon>Tracheophyta</taxon>
        <taxon>Spermatophyta</taxon>
        <taxon>Magnoliopsida</taxon>
        <taxon>eudicotyledons</taxon>
        <taxon>Gunneridae</taxon>
        <taxon>Pentapetalae</taxon>
        <taxon>asterids</taxon>
        <taxon>lamiids</taxon>
        <taxon>Gentianales</taxon>
        <taxon>Rubiaceae</taxon>
        <taxon>Ixoroideae</taxon>
        <taxon>Gardenieae complex</taxon>
        <taxon>Bertiereae - Coffeeae clade</taxon>
        <taxon>Coffeeae</taxon>
        <taxon>Coffea</taxon>
    </lineage>
</organism>
<evidence type="ECO:0000313" key="1">
    <source>
        <dbReference type="Proteomes" id="UP001652660"/>
    </source>
</evidence>
<dbReference type="GeneID" id="140015145"/>
<evidence type="ECO:0000313" key="2">
    <source>
        <dbReference type="RefSeq" id="XP_071923143.1"/>
    </source>
</evidence>
<accession>A0ABM4VUC7</accession>
<dbReference type="Proteomes" id="UP001652660">
    <property type="component" value="Chromosome 10e"/>
</dbReference>
<dbReference type="CDD" id="cd00303">
    <property type="entry name" value="retropepsin_like"/>
    <property type="match status" value="1"/>
</dbReference>
<dbReference type="PANTHER" id="PTHR33240:SF15">
    <property type="entry name" value="GAG-PRO-LIKE PROTEIN"/>
    <property type="match status" value="1"/>
</dbReference>
<dbReference type="InterPro" id="IPR021109">
    <property type="entry name" value="Peptidase_aspartic_dom_sf"/>
</dbReference>
<name>A0ABM4VUC7_COFAR</name>
<dbReference type="Gene3D" id="2.40.70.10">
    <property type="entry name" value="Acid Proteases"/>
    <property type="match status" value="1"/>
</dbReference>
<proteinExistence type="predicted"/>
<sequence length="126" mass="14024">MTVEGIEHNRALYISVRCNGKLLPRVLVDNGSALNICPWNTPTKFGFLDIKLGPSATVVRGFDGSRRESMGETDLVLEIDPAQFQITCQVMNFSSVYNVLLGRSWIHASNSVPSSLHQMLRFIVND</sequence>
<gene>
    <name evidence="2" type="primary">LOC140015145</name>
</gene>